<dbReference type="EMBL" id="VOSB01000007">
    <property type="protein sequence ID" value="TXE18589.1"/>
    <property type="molecule type" value="Genomic_DNA"/>
</dbReference>
<dbReference type="InterPro" id="IPR000792">
    <property type="entry name" value="Tscrpt_reg_LuxR_C"/>
</dbReference>
<dbReference type="AlphaFoldDB" id="A0A5C7BDC6"/>
<accession>A0A5C7BDC6</accession>
<dbReference type="SUPFAM" id="SSF46894">
    <property type="entry name" value="C-terminal effector domain of the bipartite response regulators"/>
    <property type="match status" value="1"/>
</dbReference>
<dbReference type="InterPro" id="IPR036388">
    <property type="entry name" value="WH-like_DNA-bd_sf"/>
</dbReference>
<dbReference type="SMART" id="SM00421">
    <property type="entry name" value="HTH_LUXR"/>
    <property type="match status" value="1"/>
</dbReference>
<keyword evidence="3" id="KW-1185">Reference proteome</keyword>
<dbReference type="Pfam" id="PF00196">
    <property type="entry name" value="GerE"/>
    <property type="match status" value="1"/>
</dbReference>
<dbReference type="PRINTS" id="PR00038">
    <property type="entry name" value="HTHLUXR"/>
</dbReference>
<reference evidence="2 3" key="1">
    <citation type="submission" date="2019-08" db="EMBL/GenBank/DDBJ databases">
        <title>Genome of Psychroserpens burtonensis ACAM 167.</title>
        <authorList>
            <person name="Bowman J.P."/>
        </authorList>
    </citation>
    <scope>NUCLEOTIDE SEQUENCE [LARGE SCALE GENOMIC DNA]</scope>
    <source>
        <strain evidence="2 3">ACAM 167</strain>
    </source>
</reference>
<organism evidence="2 3">
    <name type="scientific">Psychroserpens burtonensis</name>
    <dbReference type="NCBI Taxonomy" id="49278"/>
    <lineage>
        <taxon>Bacteria</taxon>
        <taxon>Pseudomonadati</taxon>
        <taxon>Bacteroidota</taxon>
        <taxon>Flavobacteriia</taxon>
        <taxon>Flavobacteriales</taxon>
        <taxon>Flavobacteriaceae</taxon>
        <taxon>Psychroserpens</taxon>
    </lineage>
</organism>
<feature type="domain" description="HTH luxR-type" evidence="1">
    <location>
        <begin position="132"/>
        <end position="197"/>
    </location>
</feature>
<evidence type="ECO:0000259" key="1">
    <source>
        <dbReference type="PROSITE" id="PS50043"/>
    </source>
</evidence>
<dbReference type="PROSITE" id="PS50043">
    <property type="entry name" value="HTH_LUXR_2"/>
    <property type="match status" value="1"/>
</dbReference>
<dbReference type="GO" id="GO:0003677">
    <property type="term" value="F:DNA binding"/>
    <property type="evidence" value="ECO:0007669"/>
    <property type="project" value="InterPro"/>
</dbReference>
<dbReference type="InterPro" id="IPR016032">
    <property type="entry name" value="Sig_transdc_resp-reg_C-effctor"/>
</dbReference>
<gene>
    <name evidence="2" type="ORF">ES692_05980</name>
</gene>
<dbReference type="RefSeq" id="WP_147231348.1">
    <property type="nucleotide sequence ID" value="NZ_VOSB01000007.1"/>
</dbReference>
<comment type="caution">
    <text evidence="2">The sequence shown here is derived from an EMBL/GenBank/DDBJ whole genome shotgun (WGS) entry which is preliminary data.</text>
</comment>
<dbReference type="Proteomes" id="UP000321938">
    <property type="component" value="Unassembled WGS sequence"/>
</dbReference>
<dbReference type="Gene3D" id="1.10.10.10">
    <property type="entry name" value="Winged helix-like DNA-binding domain superfamily/Winged helix DNA-binding domain"/>
    <property type="match status" value="1"/>
</dbReference>
<protein>
    <submittedName>
        <fullName evidence="2">Helix-turn-helix transcriptional regulator</fullName>
    </submittedName>
</protein>
<sequence>MKHKNTTNALHQQQFPAGLAANDHNIEFVGNTQDKTIIWIRCGHSNPFKTLPNNIYQALEELLLTDHEAIKFLTTNYESIAHDMFRIVELYTYYMYGQLDNKPDVVNGLLQAPENFRESENCPSLKFENTFIDINGVHLSTRDLNIIDNMIKGFPDKLIAYNLGIAQSTFDFHKRNLFKRLHINSKLELVVESFKNKVALCVE</sequence>
<dbReference type="GO" id="GO:0006355">
    <property type="term" value="P:regulation of DNA-templated transcription"/>
    <property type="evidence" value="ECO:0007669"/>
    <property type="project" value="InterPro"/>
</dbReference>
<name>A0A5C7BDC6_9FLAO</name>
<evidence type="ECO:0000313" key="3">
    <source>
        <dbReference type="Proteomes" id="UP000321938"/>
    </source>
</evidence>
<proteinExistence type="predicted"/>
<dbReference type="OrthoDB" id="1346789at2"/>
<evidence type="ECO:0000313" key="2">
    <source>
        <dbReference type="EMBL" id="TXE18589.1"/>
    </source>
</evidence>